<dbReference type="AlphaFoldDB" id="A0A397UE24"/>
<name>A0A397UE24_9GLOM</name>
<sequence>MLYPYCSIVLSAKFYRSFIAFHHYITIPSIISSCLLSGSTYSSIIIFKALNFGIYVQVKIFLTISSIFSPIHHYEFPFFASSTIKMFYRYCGVICSSLCLIQILFSINFDSIIIS</sequence>
<keyword evidence="1" id="KW-0472">Membrane</keyword>
<dbReference type="EMBL" id="QKWP01001589">
    <property type="protein sequence ID" value="RIB07871.1"/>
    <property type="molecule type" value="Genomic_DNA"/>
</dbReference>
<organism evidence="2 3">
    <name type="scientific">Gigaspora rosea</name>
    <dbReference type="NCBI Taxonomy" id="44941"/>
    <lineage>
        <taxon>Eukaryota</taxon>
        <taxon>Fungi</taxon>
        <taxon>Fungi incertae sedis</taxon>
        <taxon>Mucoromycota</taxon>
        <taxon>Glomeromycotina</taxon>
        <taxon>Glomeromycetes</taxon>
        <taxon>Diversisporales</taxon>
        <taxon>Gigasporaceae</taxon>
        <taxon>Gigaspora</taxon>
    </lineage>
</organism>
<feature type="transmembrane region" description="Helical" evidence="1">
    <location>
        <begin position="87"/>
        <end position="109"/>
    </location>
</feature>
<evidence type="ECO:0000313" key="3">
    <source>
        <dbReference type="Proteomes" id="UP000266673"/>
    </source>
</evidence>
<evidence type="ECO:0000313" key="2">
    <source>
        <dbReference type="EMBL" id="RIB07871.1"/>
    </source>
</evidence>
<dbReference type="Proteomes" id="UP000266673">
    <property type="component" value="Unassembled WGS sequence"/>
</dbReference>
<evidence type="ECO:0000256" key="1">
    <source>
        <dbReference type="SAM" id="Phobius"/>
    </source>
</evidence>
<accession>A0A397UE24</accession>
<keyword evidence="3" id="KW-1185">Reference proteome</keyword>
<protein>
    <submittedName>
        <fullName evidence="2">Uncharacterized protein</fullName>
    </submittedName>
</protein>
<feature type="transmembrane region" description="Helical" evidence="1">
    <location>
        <begin position="45"/>
        <end position="67"/>
    </location>
</feature>
<reference evidence="2 3" key="1">
    <citation type="submission" date="2018-06" db="EMBL/GenBank/DDBJ databases">
        <title>Comparative genomics reveals the genomic features of Rhizophagus irregularis, R. cerebriforme, R. diaphanum and Gigaspora rosea, and their symbiotic lifestyle signature.</title>
        <authorList>
            <person name="Morin E."/>
            <person name="San Clemente H."/>
            <person name="Chen E.C.H."/>
            <person name="De La Providencia I."/>
            <person name="Hainaut M."/>
            <person name="Kuo A."/>
            <person name="Kohler A."/>
            <person name="Murat C."/>
            <person name="Tang N."/>
            <person name="Roy S."/>
            <person name="Loubradou J."/>
            <person name="Henrissat B."/>
            <person name="Grigoriev I.V."/>
            <person name="Corradi N."/>
            <person name="Roux C."/>
            <person name="Martin F.M."/>
        </authorList>
    </citation>
    <scope>NUCLEOTIDE SEQUENCE [LARGE SCALE GENOMIC DNA]</scope>
    <source>
        <strain evidence="2 3">DAOM 194757</strain>
    </source>
</reference>
<keyword evidence="1" id="KW-0812">Transmembrane</keyword>
<keyword evidence="1" id="KW-1133">Transmembrane helix</keyword>
<comment type="caution">
    <text evidence="2">The sequence shown here is derived from an EMBL/GenBank/DDBJ whole genome shotgun (WGS) entry which is preliminary data.</text>
</comment>
<feature type="transmembrane region" description="Helical" evidence="1">
    <location>
        <begin position="20"/>
        <end position="38"/>
    </location>
</feature>
<gene>
    <name evidence="2" type="ORF">C2G38_393208</name>
</gene>
<proteinExistence type="predicted"/>